<dbReference type="Gene3D" id="1.10.357.10">
    <property type="entry name" value="Tetracycline Repressor, domain 2"/>
    <property type="match status" value="1"/>
</dbReference>
<accession>A0A158DWT9</accession>
<dbReference type="InterPro" id="IPR041490">
    <property type="entry name" value="KstR2_TetR_C"/>
</dbReference>
<evidence type="ECO:0000259" key="1">
    <source>
        <dbReference type="Pfam" id="PF17932"/>
    </source>
</evidence>
<keyword evidence="3" id="KW-1185">Reference proteome</keyword>
<dbReference type="SUPFAM" id="SSF48498">
    <property type="entry name" value="Tetracyclin repressor-like, C-terminal domain"/>
    <property type="match status" value="1"/>
</dbReference>
<dbReference type="EMBL" id="FCOI02000060">
    <property type="protein sequence ID" value="SAK99003.1"/>
    <property type="molecule type" value="Genomic_DNA"/>
</dbReference>
<evidence type="ECO:0000313" key="3">
    <source>
        <dbReference type="Proteomes" id="UP000054624"/>
    </source>
</evidence>
<dbReference type="AlphaFoldDB" id="A0A158DWT9"/>
<organism evidence="2 3">
    <name type="scientific">Caballeronia temeraria</name>
    <dbReference type="NCBI Taxonomy" id="1777137"/>
    <lineage>
        <taxon>Bacteria</taxon>
        <taxon>Pseudomonadati</taxon>
        <taxon>Pseudomonadota</taxon>
        <taxon>Betaproteobacteria</taxon>
        <taxon>Burkholderiales</taxon>
        <taxon>Burkholderiaceae</taxon>
        <taxon>Caballeronia</taxon>
    </lineage>
</organism>
<gene>
    <name evidence="2" type="ORF">AWB76_07629</name>
</gene>
<reference evidence="3" key="1">
    <citation type="submission" date="2016-01" db="EMBL/GenBank/DDBJ databases">
        <authorList>
            <person name="Peeters Charlotte."/>
        </authorList>
    </citation>
    <scope>NUCLEOTIDE SEQUENCE [LARGE SCALE GENOMIC DNA]</scope>
</reference>
<dbReference type="STRING" id="1777137.AWB76_07629"/>
<name>A0A158DWT9_9BURK</name>
<evidence type="ECO:0000313" key="2">
    <source>
        <dbReference type="EMBL" id="SAK99003.1"/>
    </source>
</evidence>
<feature type="domain" description="HTH-type transcriptional repressor KstR2 C-terminal" evidence="1">
    <location>
        <begin position="28"/>
        <end position="85"/>
    </location>
</feature>
<dbReference type="RefSeq" id="WP_167357810.1">
    <property type="nucleotide sequence ID" value="NZ_FCOI02000060.1"/>
</dbReference>
<sequence length="127" mass="14543">MQSGLLESEPTRDFNCRAVHETRVIGRRKCVEFGIEQGEFRELDAKVAAFSIIGMCNWSAWWFSPTGPRSLEQVSEQIGDMALHSLQTENERQLREPSASKVIRFLRDDIDILERRRTSGGGFSEPR</sequence>
<protein>
    <submittedName>
        <fullName evidence="2">TetR family transcriptional regulator</fullName>
    </submittedName>
</protein>
<proteinExistence type="predicted"/>
<dbReference type="Pfam" id="PF17932">
    <property type="entry name" value="TetR_C_24"/>
    <property type="match status" value="1"/>
</dbReference>
<dbReference type="InterPro" id="IPR036271">
    <property type="entry name" value="Tet_transcr_reg_TetR-rel_C_sf"/>
</dbReference>
<dbReference type="Proteomes" id="UP000054624">
    <property type="component" value="Unassembled WGS sequence"/>
</dbReference>